<gene>
    <name evidence="2" type="ORF">Alo02nite_71360</name>
    <name evidence="3" type="ORF">BJ964_005391</name>
</gene>
<reference evidence="2 5" key="2">
    <citation type="submission" date="2021-01" db="EMBL/GenBank/DDBJ databases">
        <title>Whole genome shotgun sequence of Actinoplanes lobatus NBRC 12513.</title>
        <authorList>
            <person name="Komaki H."/>
            <person name="Tamura T."/>
        </authorList>
    </citation>
    <scope>NUCLEOTIDE SEQUENCE [LARGE SCALE GENOMIC DNA]</scope>
    <source>
        <strain evidence="2 5">NBRC 12513</strain>
    </source>
</reference>
<dbReference type="AlphaFoldDB" id="A0A7W7MIQ5"/>
<name>A0A7W7MIQ5_9ACTN</name>
<keyword evidence="5" id="KW-1185">Reference proteome</keyword>
<evidence type="ECO:0000313" key="4">
    <source>
        <dbReference type="Proteomes" id="UP000590511"/>
    </source>
</evidence>
<comment type="caution">
    <text evidence="3">The sequence shown here is derived from an EMBL/GenBank/DDBJ whole genome shotgun (WGS) entry which is preliminary data.</text>
</comment>
<evidence type="ECO:0000259" key="1">
    <source>
        <dbReference type="Pfam" id="PF12770"/>
    </source>
</evidence>
<dbReference type="RefSeq" id="WP_188123292.1">
    <property type="nucleotide sequence ID" value="NZ_BOMP01000121.1"/>
</dbReference>
<evidence type="ECO:0000313" key="3">
    <source>
        <dbReference type="EMBL" id="MBB4751230.1"/>
    </source>
</evidence>
<sequence length="416" mass="46055">MMPGSPERFTQDVDRRMALAREWDELVEQVRAIEGFEDFLRPPRLETLLPAASGGPVVIINVSRWRCDALIVHETEVTTIPLPDLTQNIVGERVEAYLEAVGDRQLRVLRGDHRDPRDLVVEGATDDVESLLDDCLRWMWESFARPVLDHLGHTAPPPADGEWPRVWWCPTGPLTLLPIHAAGDHATPGAAVIDRVISSYTPTLRALVEARRPQPDAEAGAARMLFVGMPETEGQASLPNVRVEERLVARLFGDNRTELIGSHATRDDVLREMRGHRWAHFACHGEQNLADPSHGGVLVHDGMLTVTDLSAQQHRGDFAYLSGCKTAVGGVTLPDEAITLAAALHYTGFRHVVATLWSVLDAEAAQVAERVYERLAHNGVLDADRAAEALHHAVRELRRDHPDQPSVWTPFSHTGP</sequence>
<evidence type="ECO:0000313" key="2">
    <source>
        <dbReference type="EMBL" id="GIE44238.1"/>
    </source>
</evidence>
<dbReference type="EMBL" id="BOMP01000121">
    <property type="protein sequence ID" value="GIE44238.1"/>
    <property type="molecule type" value="Genomic_DNA"/>
</dbReference>
<dbReference type="Pfam" id="PF12770">
    <property type="entry name" value="CHAT"/>
    <property type="match status" value="1"/>
</dbReference>
<proteinExistence type="predicted"/>
<dbReference type="InterPro" id="IPR024983">
    <property type="entry name" value="CHAT_dom"/>
</dbReference>
<organism evidence="3 4">
    <name type="scientific">Actinoplanes lobatus</name>
    <dbReference type="NCBI Taxonomy" id="113568"/>
    <lineage>
        <taxon>Bacteria</taxon>
        <taxon>Bacillati</taxon>
        <taxon>Actinomycetota</taxon>
        <taxon>Actinomycetes</taxon>
        <taxon>Micromonosporales</taxon>
        <taxon>Micromonosporaceae</taxon>
        <taxon>Actinoplanes</taxon>
    </lineage>
</organism>
<accession>A0A7W7MIQ5</accession>
<dbReference type="Proteomes" id="UP000631312">
    <property type="component" value="Unassembled WGS sequence"/>
</dbReference>
<protein>
    <recommendedName>
        <fullName evidence="1">CHAT domain-containing protein</fullName>
    </recommendedName>
</protein>
<feature type="domain" description="CHAT" evidence="1">
    <location>
        <begin position="134"/>
        <end position="415"/>
    </location>
</feature>
<dbReference type="Proteomes" id="UP000590511">
    <property type="component" value="Unassembled WGS sequence"/>
</dbReference>
<dbReference type="EMBL" id="JACHNC010000001">
    <property type="protein sequence ID" value="MBB4751230.1"/>
    <property type="molecule type" value="Genomic_DNA"/>
</dbReference>
<reference evidence="3 4" key="1">
    <citation type="submission" date="2020-08" db="EMBL/GenBank/DDBJ databases">
        <title>Sequencing the genomes of 1000 actinobacteria strains.</title>
        <authorList>
            <person name="Klenk H.-P."/>
        </authorList>
    </citation>
    <scope>NUCLEOTIDE SEQUENCE [LARGE SCALE GENOMIC DNA]</scope>
    <source>
        <strain evidence="3 4">DSM 43150</strain>
    </source>
</reference>
<evidence type="ECO:0000313" key="5">
    <source>
        <dbReference type="Proteomes" id="UP000631312"/>
    </source>
</evidence>